<feature type="transmembrane region" description="Helical" evidence="1">
    <location>
        <begin position="34"/>
        <end position="59"/>
    </location>
</feature>
<dbReference type="PANTHER" id="PTHR40465:SF1">
    <property type="entry name" value="DUF6534 DOMAIN-CONTAINING PROTEIN"/>
    <property type="match status" value="1"/>
</dbReference>
<dbReference type="Pfam" id="PF20152">
    <property type="entry name" value="DUF6534"/>
    <property type="match status" value="1"/>
</dbReference>
<evidence type="ECO:0000313" key="4">
    <source>
        <dbReference type="Proteomes" id="UP001049176"/>
    </source>
</evidence>
<dbReference type="OrthoDB" id="3263055at2759"/>
<feature type="transmembrane region" description="Helical" evidence="1">
    <location>
        <begin position="112"/>
        <end position="135"/>
    </location>
</feature>
<accession>A0A9P7V465</accession>
<organism evidence="3 4">
    <name type="scientific">Marasmius oreades</name>
    <name type="common">fairy-ring Marasmius</name>
    <dbReference type="NCBI Taxonomy" id="181124"/>
    <lineage>
        <taxon>Eukaryota</taxon>
        <taxon>Fungi</taxon>
        <taxon>Dikarya</taxon>
        <taxon>Basidiomycota</taxon>
        <taxon>Agaricomycotina</taxon>
        <taxon>Agaricomycetes</taxon>
        <taxon>Agaricomycetidae</taxon>
        <taxon>Agaricales</taxon>
        <taxon>Marasmiineae</taxon>
        <taxon>Marasmiaceae</taxon>
        <taxon>Marasmius</taxon>
    </lineage>
</organism>
<dbReference type="KEGG" id="more:E1B28_001724"/>
<dbReference type="InterPro" id="IPR045339">
    <property type="entry name" value="DUF6534"/>
</dbReference>
<feature type="transmembrane region" description="Helical" evidence="1">
    <location>
        <begin position="229"/>
        <end position="251"/>
    </location>
</feature>
<dbReference type="RefSeq" id="XP_043016401.1">
    <property type="nucleotide sequence ID" value="XM_043147687.1"/>
</dbReference>
<keyword evidence="1" id="KW-0472">Membrane</keyword>
<keyword evidence="1" id="KW-0812">Transmembrane</keyword>
<feature type="domain" description="DUF6534" evidence="2">
    <location>
        <begin position="191"/>
        <end position="282"/>
    </location>
</feature>
<dbReference type="PANTHER" id="PTHR40465">
    <property type="entry name" value="CHROMOSOME 1, WHOLE GENOME SHOTGUN SEQUENCE"/>
    <property type="match status" value="1"/>
</dbReference>
<keyword evidence="4" id="KW-1185">Reference proteome</keyword>
<evidence type="ECO:0000313" key="3">
    <source>
        <dbReference type="EMBL" id="KAG7099931.1"/>
    </source>
</evidence>
<feature type="transmembrane region" description="Helical" evidence="1">
    <location>
        <begin position="142"/>
        <end position="165"/>
    </location>
</feature>
<name>A0A9P7V465_9AGAR</name>
<proteinExistence type="predicted"/>
<keyword evidence="1" id="KW-1133">Transmembrane helix</keyword>
<feature type="transmembrane region" description="Helical" evidence="1">
    <location>
        <begin position="71"/>
        <end position="92"/>
    </location>
</feature>
<gene>
    <name evidence="3" type="ORF">E1B28_001724</name>
</gene>
<protein>
    <recommendedName>
        <fullName evidence="2">DUF6534 domain-containing protein</fullName>
    </recommendedName>
</protein>
<sequence length="340" mass="37440">MSQMPPSSGASGAVPGSAVPSAGLPPLPDFNPTLGALLVGLILSTALWGVGCTQAYWFYDTFKNERRYLKTLVAISWVLDTTQQALIGHVIYTFTITNYFNPLFLDHYIWSLWTQSLFECLTSFTVQAFFAYRIFVLSEKNYFVAVLPCMLVLAKLAIGLAYVIINSRESSITMAIMRNFWTSKAVNAITMTSDVFLALFMVVLLARAKTGIKRSDNLLNRLMLTSSEQVYTVNTGLITSVCATITLILATVFPANYLYSVFYFMTGKLYFNTMLASLNARRNVQKESSTVVMMSGLTHSATDSELPPLAARSGTQLGSSGTTINSNRGNNLYDYKATAV</sequence>
<dbReference type="Proteomes" id="UP001049176">
    <property type="component" value="Chromosome 1"/>
</dbReference>
<dbReference type="GeneID" id="66070800"/>
<feature type="transmembrane region" description="Helical" evidence="1">
    <location>
        <begin position="185"/>
        <end position="208"/>
    </location>
</feature>
<comment type="caution">
    <text evidence="3">The sequence shown here is derived from an EMBL/GenBank/DDBJ whole genome shotgun (WGS) entry which is preliminary data.</text>
</comment>
<dbReference type="EMBL" id="CM032181">
    <property type="protein sequence ID" value="KAG7099931.1"/>
    <property type="molecule type" value="Genomic_DNA"/>
</dbReference>
<reference evidence="3" key="1">
    <citation type="journal article" date="2021" name="Genome Biol. Evol.">
        <title>The assembled and annotated genome of the fairy-ring fungus Marasmius oreades.</title>
        <authorList>
            <person name="Hiltunen M."/>
            <person name="Ament-Velasquez S.L."/>
            <person name="Johannesson H."/>
        </authorList>
    </citation>
    <scope>NUCLEOTIDE SEQUENCE</scope>
    <source>
        <strain evidence="3">03SP1</strain>
    </source>
</reference>
<dbReference type="AlphaFoldDB" id="A0A9P7V465"/>
<feature type="transmembrane region" description="Helical" evidence="1">
    <location>
        <begin position="257"/>
        <end position="278"/>
    </location>
</feature>
<evidence type="ECO:0000256" key="1">
    <source>
        <dbReference type="SAM" id="Phobius"/>
    </source>
</evidence>
<evidence type="ECO:0000259" key="2">
    <source>
        <dbReference type="Pfam" id="PF20152"/>
    </source>
</evidence>